<dbReference type="RefSeq" id="WP_263234140.1">
    <property type="nucleotide sequence ID" value="NZ_CP106793.1"/>
</dbReference>
<dbReference type="EMBL" id="CP106793">
    <property type="protein sequence ID" value="UXY23905.1"/>
    <property type="molecule type" value="Genomic_DNA"/>
</dbReference>
<sequence length="143" mass="14871">MSGEDDSITLIDGRPWYAANELLAFLLELTATACLSWWGFTVGPDGAGRVLLGVGTPLSAIVLWSLFAAPMARWRPRLPVVLVVKTVVLGGGAAAVYGVGHHVAAVTMAVVVIANTVVAEAFRRTPAALPAGPAPVTRSPESR</sequence>
<keyword evidence="1" id="KW-0472">Membrane</keyword>
<proteinExistence type="predicted"/>
<gene>
    <name evidence="2" type="ORF">N8I84_38295</name>
</gene>
<evidence type="ECO:0000313" key="3">
    <source>
        <dbReference type="Proteomes" id="UP001061298"/>
    </source>
</evidence>
<dbReference type="Pfam" id="PF10823">
    <property type="entry name" value="DUF2568"/>
    <property type="match status" value="1"/>
</dbReference>
<feature type="transmembrane region" description="Helical" evidence="1">
    <location>
        <begin position="46"/>
        <end position="66"/>
    </location>
</feature>
<evidence type="ECO:0000313" key="2">
    <source>
        <dbReference type="EMBL" id="UXY23905.1"/>
    </source>
</evidence>
<dbReference type="InterPro" id="IPR021214">
    <property type="entry name" value="DUF2568"/>
</dbReference>
<accession>A0ABY6EB34</accession>
<keyword evidence="1" id="KW-1133">Transmembrane helix</keyword>
<name>A0ABY6EB34_9ACTN</name>
<reference evidence="2" key="1">
    <citation type="submission" date="2022-10" db="EMBL/GenBank/DDBJ databases">
        <authorList>
            <person name="Mo P."/>
        </authorList>
    </citation>
    <scope>NUCLEOTIDE SEQUENCE</scope>
    <source>
        <strain evidence="2">HUAS 13-4</strain>
    </source>
</reference>
<organism evidence="2 3">
    <name type="scientific">Streptomyces cynarae</name>
    <dbReference type="NCBI Taxonomy" id="2981134"/>
    <lineage>
        <taxon>Bacteria</taxon>
        <taxon>Bacillati</taxon>
        <taxon>Actinomycetota</taxon>
        <taxon>Actinomycetes</taxon>
        <taxon>Kitasatosporales</taxon>
        <taxon>Streptomycetaceae</taxon>
        <taxon>Streptomyces</taxon>
    </lineage>
</organism>
<protein>
    <submittedName>
        <fullName evidence="2">YrdB family protein</fullName>
    </submittedName>
</protein>
<evidence type="ECO:0000256" key="1">
    <source>
        <dbReference type="SAM" id="Phobius"/>
    </source>
</evidence>
<feature type="transmembrane region" description="Helical" evidence="1">
    <location>
        <begin position="22"/>
        <end position="40"/>
    </location>
</feature>
<dbReference type="Proteomes" id="UP001061298">
    <property type="component" value="Chromosome"/>
</dbReference>
<keyword evidence="3" id="KW-1185">Reference proteome</keyword>
<keyword evidence="1" id="KW-0812">Transmembrane</keyword>
<feature type="transmembrane region" description="Helical" evidence="1">
    <location>
        <begin position="103"/>
        <end position="122"/>
    </location>
</feature>